<dbReference type="RefSeq" id="XP_022743928.1">
    <property type="nucleotide sequence ID" value="XM_022888193.1"/>
</dbReference>
<dbReference type="InterPro" id="IPR036398">
    <property type="entry name" value="CA_dom_sf"/>
</dbReference>
<sequence>MMRVIKGAMHRLVARTLALATSSFLLNPSDKEAEPCQEFEGLRVETEEGNQTMKYSNINLKTPFAFSFFLFSSLILSAYSQSESEDHEFNYDEASGRGPSRWGLLKPESKNCSIGRQQSPINIEAVQVRSELGDLQRNYVSAPAVLRNNTEYAAVVWLGNAGSITINGTVYTVDNCHWHSPAEHTLNGIRYPLEIHIVHTSDQNQTAVVAILYRYGSPDPFIDRLFGSLKTLKTKDRPLGPVNPESIKFPGRNYYRYKGSLTTPSCSEGVVWKVFQQVKTVSHSQVDALKHVLPPQNRNNARPTQPLNGRPVLLYDPPTSGN</sequence>
<reference evidence="8" key="1">
    <citation type="submission" date="2025-08" db="UniProtKB">
        <authorList>
            <consortium name="RefSeq"/>
        </authorList>
    </citation>
    <scope>IDENTIFICATION</scope>
    <source>
        <tissue evidence="8">Fruit stalk</tissue>
    </source>
</reference>
<dbReference type="KEGG" id="dzi:111294872"/>
<comment type="similarity">
    <text evidence="3">Belongs to the alpha-class carbonic anhydrase family.</text>
</comment>
<gene>
    <name evidence="8" type="primary">LOC111294872</name>
</gene>
<evidence type="ECO:0000256" key="1">
    <source>
        <dbReference type="ARBA" id="ARBA00002904"/>
    </source>
</evidence>
<evidence type="ECO:0000313" key="7">
    <source>
        <dbReference type="Proteomes" id="UP000515121"/>
    </source>
</evidence>
<evidence type="ECO:0000256" key="2">
    <source>
        <dbReference type="ARBA" id="ARBA00004470"/>
    </source>
</evidence>
<dbReference type="AlphaFoldDB" id="A0A6P5YTR0"/>
<evidence type="ECO:0000313" key="8">
    <source>
        <dbReference type="RefSeq" id="XP_022743928.1"/>
    </source>
</evidence>
<dbReference type="OrthoDB" id="429145at2759"/>
<protein>
    <submittedName>
        <fullName evidence="8">Alpha carbonic anhydrase 4-like</fullName>
    </submittedName>
</protein>
<dbReference type="GO" id="GO:0009570">
    <property type="term" value="C:chloroplast stroma"/>
    <property type="evidence" value="ECO:0007669"/>
    <property type="project" value="UniProtKB-SubCell"/>
</dbReference>
<keyword evidence="7" id="KW-1185">Reference proteome</keyword>
<dbReference type="InterPro" id="IPR001148">
    <property type="entry name" value="CA_dom"/>
</dbReference>
<feature type="compositionally biased region" description="Polar residues" evidence="5">
    <location>
        <begin position="296"/>
        <end position="307"/>
    </location>
</feature>
<dbReference type="GeneID" id="111294872"/>
<comment type="catalytic activity">
    <reaction evidence="4">
        <text>hydrogencarbonate + H(+) = CO2 + H2O</text>
        <dbReference type="Rhea" id="RHEA:10748"/>
        <dbReference type="ChEBI" id="CHEBI:15377"/>
        <dbReference type="ChEBI" id="CHEBI:15378"/>
        <dbReference type="ChEBI" id="CHEBI:16526"/>
        <dbReference type="ChEBI" id="CHEBI:17544"/>
        <dbReference type="EC" id="4.2.1.1"/>
    </reaction>
</comment>
<dbReference type="GO" id="GO:0006730">
    <property type="term" value="P:one-carbon metabolic process"/>
    <property type="evidence" value="ECO:0007669"/>
    <property type="project" value="TreeGrafter"/>
</dbReference>
<dbReference type="Proteomes" id="UP000515121">
    <property type="component" value="Unplaced"/>
</dbReference>
<feature type="domain" description="Alpha-carbonic anhydrase" evidence="6">
    <location>
        <begin position="87"/>
        <end position="316"/>
    </location>
</feature>
<dbReference type="PANTHER" id="PTHR18952">
    <property type="entry name" value="CARBONIC ANHYDRASE"/>
    <property type="match status" value="1"/>
</dbReference>
<name>A0A6P5YTR0_DURZI</name>
<dbReference type="PANTHER" id="PTHR18952:SF222">
    <property type="entry name" value="CARBONIC ANHYDRASE"/>
    <property type="match status" value="1"/>
</dbReference>
<evidence type="ECO:0000256" key="3">
    <source>
        <dbReference type="ARBA" id="ARBA00006365"/>
    </source>
</evidence>
<evidence type="ECO:0000259" key="6">
    <source>
        <dbReference type="PROSITE" id="PS51144"/>
    </source>
</evidence>
<proteinExistence type="inferred from homology"/>
<dbReference type="SUPFAM" id="SSF51069">
    <property type="entry name" value="Carbonic anhydrase"/>
    <property type="match status" value="1"/>
</dbReference>
<dbReference type="CDD" id="cd03124">
    <property type="entry name" value="alpha_CA_prokaryotic_like"/>
    <property type="match status" value="1"/>
</dbReference>
<dbReference type="PROSITE" id="PS51144">
    <property type="entry name" value="ALPHA_CA_2"/>
    <property type="match status" value="1"/>
</dbReference>
<feature type="region of interest" description="Disordered" evidence="5">
    <location>
        <begin position="294"/>
        <end position="322"/>
    </location>
</feature>
<organism evidence="7 8">
    <name type="scientific">Durio zibethinus</name>
    <name type="common">Durian</name>
    <dbReference type="NCBI Taxonomy" id="66656"/>
    <lineage>
        <taxon>Eukaryota</taxon>
        <taxon>Viridiplantae</taxon>
        <taxon>Streptophyta</taxon>
        <taxon>Embryophyta</taxon>
        <taxon>Tracheophyta</taxon>
        <taxon>Spermatophyta</taxon>
        <taxon>Magnoliopsida</taxon>
        <taxon>eudicotyledons</taxon>
        <taxon>Gunneridae</taxon>
        <taxon>Pentapetalae</taxon>
        <taxon>rosids</taxon>
        <taxon>malvids</taxon>
        <taxon>Malvales</taxon>
        <taxon>Malvaceae</taxon>
        <taxon>Helicteroideae</taxon>
        <taxon>Durio</taxon>
    </lineage>
</organism>
<evidence type="ECO:0000256" key="5">
    <source>
        <dbReference type="SAM" id="MobiDB-lite"/>
    </source>
</evidence>
<dbReference type="GO" id="GO:0004089">
    <property type="term" value="F:carbonate dehydratase activity"/>
    <property type="evidence" value="ECO:0007669"/>
    <property type="project" value="UniProtKB-EC"/>
</dbReference>
<evidence type="ECO:0000256" key="4">
    <source>
        <dbReference type="ARBA" id="ARBA00048348"/>
    </source>
</evidence>
<dbReference type="Gene3D" id="3.10.200.10">
    <property type="entry name" value="Alpha carbonic anhydrase"/>
    <property type="match status" value="1"/>
</dbReference>
<dbReference type="InterPro" id="IPR023561">
    <property type="entry name" value="Carbonic_anhydrase_a-class"/>
</dbReference>
<dbReference type="GO" id="GO:0008270">
    <property type="term" value="F:zinc ion binding"/>
    <property type="evidence" value="ECO:0007669"/>
    <property type="project" value="InterPro"/>
</dbReference>
<dbReference type="SMART" id="SM01057">
    <property type="entry name" value="Carb_anhydrase"/>
    <property type="match status" value="1"/>
</dbReference>
<comment type="subcellular location">
    <subcellularLocation>
        <location evidence="2">Plastid</location>
        <location evidence="2">Chloroplast stroma</location>
    </subcellularLocation>
</comment>
<comment type="function">
    <text evidence="1">Reversible hydration of carbon dioxide.</text>
</comment>
<dbReference type="Pfam" id="PF00194">
    <property type="entry name" value="Carb_anhydrase"/>
    <property type="match status" value="1"/>
</dbReference>
<accession>A0A6P5YTR0</accession>
<dbReference type="InterPro" id="IPR041891">
    <property type="entry name" value="Alpha_CA_prokaryot-like"/>
</dbReference>